<protein>
    <submittedName>
        <fullName evidence="2">Uncharacterized protein</fullName>
    </submittedName>
</protein>
<dbReference type="Proteomes" id="UP000596660">
    <property type="component" value="Unplaced"/>
</dbReference>
<feature type="region of interest" description="Disordered" evidence="1">
    <location>
        <begin position="74"/>
        <end position="108"/>
    </location>
</feature>
<dbReference type="EnsemblPlants" id="AUR62043033-RA">
    <property type="protein sequence ID" value="AUR62043033-RA:cds"/>
    <property type="gene ID" value="AUR62043033"/>
</dbReference>
<accession>A0A803NAJ3</accession>
<organism evidence="2 3">
    <name type="scientific">Chenopodium quinoa</name>
    <name type="common">Quinoa</name>
    <dbReference type="NCBI Taxonomy" id="63459"/>
    <lineage>
        <taxon>Eukaryota</taxon>
        <taxon>Viridiplantae</taxon>
        <taxon>Streptophyta</taxon>
        <taxon>Embryophyta</taxon>
        <taxon>Tracheophyta</taxon>
        <taxon>Spermatophyta</taxon>
        <taxon>Magnoliopsida</taxon>
        <taxon>eudicotyledons</taxon>
        <taxon>Gunneridae</taxon>
        <taxon>Pentapetalae</taxon>
        <taxon>Caryophyllales</taxon>
        <taxon>Chenopodiaceae</taxon>
        <taxon>Chenopodioideae</taxon>
        <taxon>Atripliceae</taxon>
        <taxon>Chenopodium</taxon>
    </lineage>
</organism>
<evidence type="ECO:0000256" key="1">
    <source>
        <dbReference type="SAM" id="MobiDB-lite"/>
    </source>
</evidence>
<keyword evidence="3" id="KW-1185">Reference proteome</keyword>
<sequence length="121" mass="13728">MLHSLTLNLSCPNPIKRLSASAPRVSSVATTIVSYSPARVRSNKLKFELVHDKVTTFSKAMERAKRIIEASDVYKTPSAKEKGKRKPEDNYHDNKNKRPRRVESEEAELGTMWISEKSTLI</sequence>
<evidence type="ECO:0000313" key="3">
    <source>
        <dbReference type="Proteomes" id="UP000596660"/>
    </source>
</evidence>
<proteinExistence type="predicted"/>
<reference evidence="2" key="2">
    <citation type="submission" date="2021-03" db="UniProtKB">
        <authorList>
            <consortium name="EnsemblPlants"/>
        </authorList>
    </citation>
    <scope>IDENTIFICATION</scope>
</reference>
<feature type="compositionally biased region" description="Basic and acidic residues" evidence="1">
    <location>
        <begin position="78"/>
        <end position="104"/>
    </location>
</feature>
<name>A0A803NAJ3_CHEQI</name>
<reference evidence="2" key="1">
    <citation type="journal article" date="2017" name="Nature">
        <title>The genome of Chenopodium quinoa.</title>
        <authorList>
            <person name="Jarvis D.E."/>
            <person name="Ho Y.S."/>
            <person name="Lightfoot D.J."/>
            <person name="Schmoeckel S.M."/>
            <person name="Li B."/>
            <person name="Borm T.J.A."/>
            <person name="Ohyanagi H."/>
            <person name="Mineta K."/>
            <person name="Michell C.T."/>
            <person name="Saber N."/>
            <person name="Kharbatia N.M."/>
            <person name="Rupper R.R."/>
            <person name="Sharp A.R."/>
            <person name="Dally N."/>
            <person name="Boughton B.A."/>
            <person name="Woo Y.H."/>
            <person name="Gao G."/>
            <person name="Schijlen E.G.W.M."/>
            <person name="Guo X."/>
            <person name="Momin A.A."/>
            <person name="Negrao S."/>
            <person name="Al-Babili S."/>
            <person name="Gehring C."/>
            <person name="Roessner U."/>
            <person name="Jung C."/>
            <person name="Murphy K."/>
            <person name="Arold S.T."/>
            <person name="Gojobori T."/>
            <person name="van der Linden C.G."/>
            <person name="van Loo E.N."/>
            <person name="Jellen E.N."/>
            <person name="Maughan P.J."/>
            <person name="Tester M."/>
        </authorList>
    </citation>
    <scope>NUCLEOTIDE SEQUENCE [LARGE SCALE GENOMIC DNA]</scope>
    <source>
        <strain evidence="2">cv. PI 614886</strain>
    </source>
</reference>
<dbReference type="AlphaFoldDB" id="A0A803NAJ3"/>
<evidence type="ECO:0000313" key="2">
    <source>
        <dbReference type="EnsemblPlants" id="AUR62043033-RA:cds"/>
    </source>
</evidence>
<dbReference type="Gramene" id="AUR62043033-RA">
    <property type="protein sequence ID" value="AUR62043033-RA:cds"/>
    <property type="gene ID" value="AUR62043033"/>
</dbReference>